<keyword evidence="5" id="KW-1185">Reference proteome</keyword>
<dbReference type="InterPro" id="IPR005151">
    <property type="entry name" value="Tail-specific_protease"/>
</dbReference>
<dbReference type="EMBL" id="MU858278">
    <property type="protein sequence ID" value="KAK4207716.1"/>
    <property type="molecule type" value="Genomic_DNA"/>
</dbReference>
<comment type="caution">
    <text evidence="4">The sequence shown here is derived from an EMBL/GenBank/DDBJ whole genome shotgun (WGS) entry which is preliminary data.</text>
</comment>
<accession>A0AAN6XW64</accession>
<feature type="compositionally biased region" description="Polar residues" evidence="1">
    <location>
        <begin position="811"/>
        <end position="820"/>
    </location>
</feature>
<feature type="region of interest" description="Disordered" evidence="1">
    <location>
        <begin position="734"/>
        <end position="754"/>
    </location>
</feature>
<evidence type="ECO:0000256" key="1">
    <source>
        <dbReference type="SAM" id="MobiDB-lite"/>
    </source>
</evidence>
<dbReference type="Pfam" id="PF03572">
    <property type="entry name" value="Peptidase_S41"/>
    <property type="match status" value="1"/>
</dbReference>
<dbReference type="InterPro" id="IPR056186">
    <property type="entry name" value="PDZ_CPAF-rel"/>
</dbReference>
<dbReference type="PANTHER" id="PTHR37049">
    <property type="entry name" value="PEPTIDASE S41 FAMILY PROTEIN"/>
    <property type="match status" value="1"/>
</dbReference>
<gene>
    <name evidence="4" type="ORF">QBC37DRAFT_444336</name>
</gene>
<protein>
    <recommendedName>
        <fullName evidence="6">Tail specific protease domain-containing protein</fullName>
    </recommendedName>
</protein>
<dbReference type="InterPro" id="IPR052766">
    <property type="entry name" value="S41A_metabolite_peptidase"/>
</dbReference>
<dbReference type="GO" id="GO:0006508">
    <property type="term" value="P:proteolysis"/>
    <property type="evidence" value="ECO:0007669"/>
    <property type="project" value="InterPro"/>
</dbReference>
<reference evidence="4" key="1">
    <citation type="journal article" date="2023" name="Mol. Phylogenet. Evol.">
        <title>Genome-scale phylogeny and comparative genomics of the fungal order Sordariales.</title>
        <authorList>
            <person name="Hensen N."/>
            <person name="Bonometti L."/>
            <person name="Westerberg I."/>
            <person name="Brannstrom I.O."/>
            <person name="Guillou S."/>
            <person name="Cros-Aarteil S."/>
            <person name="Calhoun S."/>
            <person name="Haridas S."/>
            <person name="Kuo A."/>
            <person name="Mondo S."/>
            <person name="Pangilinan J."/>
            <person name="Riley R."/>
            <person name="LaButti K."/>
            <person name="Andreopoulos B."/>
            <person name="Lipzen A."/>
            <person name="Chen C."/>
            <person name="Yan M."/>
            <person name="Daum C."/>
            <person name="Ng V."/>
            <person name="Clum A."/>
            <person name="Steindorff A."/>
            <person name="Ohm R.A."/>
            <person name="Martin F."/>
            <person name="Silar P."/>
            <person name="Natvig D.O."/>
            <person name="Lalanne C."/>
            <person name="Gautier V."/>
            <person name="Ament-Velasquez S.L."/>
            <person name="Kruys A."/>
            <person name="Hutchinson M.I."/>
            <person name="Powell A.J."/>
            <person name="Barry K."/>
            <person name="Miller A.N."/>
            <person name="Grigoriev I.V."/>
            <person name="Debuchy R."/>
            <person name="Gladieux P."/>
            <person name="Hiltunen Thoren M."/>
            <person name="Johannesson H."/>
        </authorList>
    </citation>
    <scope>NUCLEOTIDE SEQUENCE</scope>
    <source>
        <strain evidence="4">PSN293</strain>
    </source>
</reference>
<organism evidence="4 5">
    <name type="scientific">Rhypophila decipiens</name>
    <dbReference type="NCBI Taxonomy" id="261697"/>
    <lineage>
        <taxon>Eukaryota</taxon>
        <taxon>Fungi</taxon>
        <taxon>Dikarya</taxon>
        <taxon>Ascomycota</taxon>
        <taxon>Pezizomycotina</taxon>
        <taxon>Sordariomycetes</taxon>
        <taxon>Sordariomycetidae</taxon>
        <taxon>Sordariales</taxon>
        <taxon>Naviculisporaceae</taxon>
        <taxon>Rhypophila</taxon>
    </lineage>
</organism>
<dbReference type="Gene3D" id="3.90.226.10">
    <property type="entry name" value="2-enoyl-CoA Hydratase, Chain A, domain 1"/>
    <property type="match status" value="1"/>
</dbReference>
<evidence type="ECO:0008006" key="6">
    <source>
        <dbReference type="Google" id="ProtNLM"/>
    </source>
</evidence>
<proteinExistence type="predicted"/>
<dbReference type="Proteomes" id="UP001301769">
    <property type="component" value="Unassembled WGS sequence"/>
</dbReference>
<evidence type="ECO:0000313" key="5">
    <source>
        <dbReference type="Proteomes" id="UP001301769"/>
    </source>
</evidence>
<dbReference type="SUPFAM" id="SSF52096">
    <property type="entry name" value="ClpP/crotonase"/>
    <property type="match status" value="1"/>
</dbReference>
<feature type="region of interest" description="Disordered" evidence="1">
    <location>
        <begin position="700"/>
        <end position="720"/>
    </location>
</feature>
<reference evidence="4" key="2">
    <citation type="submission" date="2023-05" db="EMBL/GenBank/DDBJ databases">
        <authorList>
            <consortium name="Lawrence Berkeley National Laboratory"/>
            <person name="Steindorff A."/>
            <person name="Hensen N."/>
            <person name="Bonometti L."/>
            <person name="Westerberg I."/>
            <person name="Brannstrom I.O."/>
            <person name="Guillou S."/>
            <person name="Cros-Aarteil S."/>
            <person name="Calhoun S."/>
            <person name="Haridas S."/>
            <person name="Kuo A."/>
            <person name="Mondo S."/>
            <person name="Pangilinan J."/>
            <person name="Riley R."/>
            <person name="Labutti K."/>
            <person name="Andreopoulos B."/>
            <person name="Lipzen A."/>
            <person name="Chen C."/>
            <person name="Yanf M."/>
            <person name="Daum C."/>
            <person name="Ng V."/>
            <person name="Clum A."/>
            <person name="Ohm R."/>
            <person name="Martin F."/>
            <person name="Silar P."/>
            <person name="Natvig D."/>
            <person name="Lalanne C."/>
            <person name="Gautier V."/>
            <person name="Ament-Velasquez S.L."/>
            <person name="Kruys A."/>
            <person name="Hutchinson M.I."/>
            <person name="Powell A.J."/>
            <person name="Barry K."/>
            <person name="Miller A.N."/>
            <person name="Grigoriev I.V."/>
            <person name="Debuchy R."/>
            <person name="Gladieux P."/>
            <person name="Thoren M.H."/>
            <person name="Johannesson H."/>
        </authorList>
    </citation>
    <scope>NUCLEOTIDE SEQUENCE</scope>
    <source>
        <strain evidence="4">PSN293</strain>
    </source>
</reference>
<sequence>MHGTYPGVTLSHPKHNGRPFCFRRQDDWDIEGQPCGQVFRWAREALDAGLYPIFPAYPVYQCLISVPFNDAVALRFLDYFNTTIQFQSTLAYLRDPPEGYQRPALDVMAQLDIVKAKVLAGAYTREYDFELDVNNIVSAMHDGHVDIDFGILMPFKFGSQWEIVSVSRDGKELPKPYLREDITDAQNANWAWEPSPISQINGIDAVEFLKQSAANFSFGNLEAHADYNQLFEHPASDIQLDYGVWSGQIDHYPGTDENDWLDFTLENTTEILSEWWAELKYFQDPGPLETGGDFFNFFVLGLLPASYNGSVMVNPEDFGPEPEDTTPSTWFDETLGAYPRNPDIVQANLSVKHGGVVTGYFLDDLSTGVLSLPTFTQFGEEVDAFSSTVQEFIDGASSKGLTRIVIDLQQNNGGETKLAFDIFKRFFPQHDIFAGSRRRSHPLGTILGSFMTEWWETLDKEADDFWEIAGNEWVITPRIDASTNENFPSWADFDSASQDRGDSFSRVERYNLSDEVFTYAAFTGHFPYGFGLNPVNTTERFKPEDIVILTDGLCNSACSIFVEAMTRMGTRTIALGGLPEYGPMQAVSGSRGARAYSANSIDDIMAFASNRDESLRQALPVIPPFSKVRDHGIRTSYLGINLRDQVRSSAADEIPLQFRYEAADCRLFYTLRNIYNLTQLWTDASNAAFDSTGSLCVQDSTGYSSSPGNPAPLSPPSLSASAYSNLPLEPMYDSADLESYDGPPPFDDGDLNSGRHRIASKDLLECNIKSGPDRRPCDAGFKCKEVPVKCRSPALKPKQATKQLCLPMSPPSQTQHCQSS</sequence>
<feature type="region of interest" description="Disordered" evidence="1">
    <location>
        <begin position="801"/>
        <end position="820"/>
    </location>
</feature>
<dbReference type="Pfam" id="PF23658">
    <property type="entry name" value="PDZ_CPAF_rel"/>
    <property type="match status" value="1"/>
</dbReference>
<feature type="domain" description="Tail specific protease" evidence="2">
    <location>
        <begin position="367"/>
        <end position="570"/>
    </location>
</feature>
<dbReference type="GO" id="GO:0008236">
    <property type="term" value="F:serine-type peptidase activity"/>
    <property type="evidence" value="ECO:0007669"/>
    <property type="project" value="InterPro"/>
</dbReference>
<dbReference type="AlphaFoldDB" id="A0AAN6XW64"/>
<dbReference type="InterPro" id="IPR029045">
    <property type="entry name" value="ClpP/crotonase-like_dom_sf"/>
</dbReference>
<dbReference type="PANTHER" id="PTHR37049:SF5">
    <property type="entry name" value="TAIL SPECIFIC PROTEASE DOMAIN-CONTAINING PROTEIN"/>
    <property type="match status" value="1"/>
</dbReference>
<evidence type="ECO:0000259" key="3">
    <source>
        <dbReference type="Pfam" id="PF23658"/>
    </source>
</evidence>
<name>A0AAN6XW64_9PEZI</name>
<feature type="domain" description="CPAF-like PDZ" evidence="3">
    <location>
        <begin position="157"/>
        <end position="280"/>
    </location>
</feature>
<evidence type="ECO:0000259" key="2">
    <source>
        <dbReference type="Pfam" id="PF03572"/>
    </source>
</evidence>
<evidence type="ECO:0000313" key="4">
    <source>
        <dbReference type="EMBL" id="KAK4207716.1"/>
    </source>
</evidence>